<feature type="compositionally biased region" description="Basic residues" evidence="1">
    <location>
        <begin position="286"/>
        <end position="308"/>
    </location>
</feature>
<keyword evidence="2" id="KW-0472">Membrane</keyword>
<organism evidence="5 6">
    <name type="scientific">Caenorhabditis japonica</name>
    <dbReference type="NCBI Taxonomy" id="281687"/>
    <lineage>
        <taxon>Eukaryota</taxon>
        <taxon>Metazoa</taxon>
        <taxon>Ecdysozoa</taxon>
        <taxon>Nematoda</taxon>
        <taxon>Chromadorea</taxon>
        <taxon>Rhabditida</taxon>
        <taxon>Rhabditina</taxon>
        <taxon>Rhabditomorpha</taxon>
        <taxon>Rhabditoidea</taxon>
        <taxon>Rhabditidae</taxon>
        <taxon>Peloderinae</taxon>
        <taxon>Caenorhabditis</taxon>
    </lineage>
</organism>
<feature type="chain" id="PRO_5035750758" evidence="3">
    <location>
        <begin position="23"/>
        <end position="510"/>
    </location>
</feature>
<reference evidence="5" key="2">
    <citation type="submission" date="2022-06" db="UniProtKB">
        <authorList>
            <consortium name="EnsemblMetazoa"/>
        </authorList>
    </citation>
    <scope>IDENTIFICATION</scope>
    <source>
        <strain evidence="5">DF5081</strain>
    </source>
</reference>
<proteinExistence type="predicted"/>
<evidence type="ECO:0000256" key="3">
    <source>
        <dbReference type="SAM" id="SignalP"/>
    </source>
</evidence>
<evidence type="ECO:0000259" key="4">
    <source>
        <dbReference type="Pfam" id="PF01030"/>
    </source>
</evidence>
<sequence length="510" mass="58862">MDECKMILLLFAIIVQILIVDSKTCFGGIVERLPKGCTVIIGDPLIIQNIDYEINRFTKLGKILASIERIHHGLIIRHNTFETFGALQNLMYVGSKKGPVLRFIENHRLVKIKFPNLRVLNGSFPVIEFENDNFPMQMRQSAIAFDQFLDVAAAVRRGALCRDDLFSLKVSIKQDTESRLKYIILNIFVTLASVLFIDLFWYTHMRVVVQQTTDSNELKREQEAYEKLLNRAAVLKTWQEQCNQIALREKAWTEAQKKNLNKKFEKTDRQRLINARAEYEENLTHAKGKAKAREKIQKRRDRRKKRLERRKEQLREAEHQKWVAERLKEQKRKEQEEKRARKAAERLKNESKVKSDTVEETQKSLVTVPSKSVVLSPTQRSISYCVEKTARSKSKTKTVDGITNDHSQNKKSASPRVGASKNRKKAARGSKGSTDGVSARKTIKVRNSKSKSMEKSKDGKMKMKSERTRTGEAALKLSKKKNKSQKKNKKSDEQIQRTQTPKPSNEHANK</sequence>
<accession>A0A8R1DMC2</accession>
<dbReference type="SUPFAM" id="SSF52058">
    <property type="entry name" value="L domain-like"/>
    <property type="match status" value="1"/>
</dbReference>
<keyword evidence="2" id="KW-1133">Transmembrane helix</keyword>
<feature type="domain" description="Receptor L-domain" evidence="4">
    <location>
        <begin position="36"/>
        <end position="134"/>
    </location>
</feature>
<name>A0A8R1DMC2_CAEJA</name>
<keyword evidence="2" id="KW-0812">Transmembrane</keyword>
<dbReference type="EnsemblMetazoa" id="CJA06809a.1">
    <property type="protein sequence ID" value="CJA06809a.1"/>
    <property type="gene ID" value="WBGene00126013"/>
</dbReference>
<dbReference type="InterPro" id="IPR000494">
    <property type="entry name" value="Rcpt_L-dom"/>
</dbReference>
<keyword evidence="3" id="KW-0732">Signal</keyword>
<evidence type="ECO:0000256" key="2">
    <source>
        <dbReference type="SAM" id="Phobius"/>
    </source>
</evidence>
<evidence type="ECO:0000313" key="6">
    <source>
        <dbReference type="Proteomes" id="UP000005237"/>
    </source>
</evidence>
<protein>
    <submittedName>
        <fullName evidence="5">Recep_L_domain domain-containing protein</fullName>
    </submittedName>
</protein>
<dbReference type="Proteomes" id="UP000005237">
    <property type="component" value="Unassembled WGS sequence"/>
</dbReference>
<feature type="signal peptide" evidence="3">
    <location>
        <begin position="1"/>
        <end position="22"/>
    </location>
</feature>
<feature type="region of interest" description="Disordered" evidence="1">
    <location>
        <begin position="283"/>
        <end position="369"/>
    </location>
</feature>
<feature type="compositionally biased region" description="Basic and acidic residues" evidence="1">
    <location>
        <begin position="309"/>
        <end position="362"/>
    </location>
</feature>
<dbReference type="Gene3D" id="3.80.20.20">
    <property type="entry name" value="Receptor L-domain"/>
    <property type="match status" value="1"/>
</dbReference>
<dbReference type="AlphaFoldDB" id="A0A8R1DMC2"/>
<feature type="compositionally biased region" description="Basic and acidic residues" evidence="1">
    <location>
        <begin position="451"/>
        <end position="470"/>
    </location>
</feature>
<evidence type="ECO:0000313" key="5">
    <source>
        <dbReference type="EnsemblMetazoa" id="CJA06809a.1"/>
    </source>
</evidence>
<feature type="transmembrane region" description="Helical" evidence="2">
    <location>
        <begin position="182"/>
        <end position="202"/>
    </location>
</feature>
<dbReference type="InterPro" id="IPR036941">
    <property type="entry name" value="Rcpt_L-dom_sf"/>
</dbReference>
<feature type="region of interest" description="Disordered" evidence="1">
    <location>
        <begin position="386"/>
        <end position="510"/>
    </location>
</feature>
<dbReference type="Pfam" id="PF01030">
    <property type="entry name" value="Recep_L_domain"/>
    <property type="match status" value="1"/>
</dbReference>
<evidence type="ECO:0000256" key="1">
    <source>
        <dbReference type="SAM" id="MobiDB-lite"/>
    </source>
</evidence>
<keyword evidence="6" id="KW-1185">Reference proteome</keyword>
<feature type="compositionally biased region" description="Basic residues" evidence="1">
    <location>
        <begin position="477"/>
        <end position="489"/>
    </location>
</feature>
<reference evidence="6" key="1">
    <citation type="submission" date="2010-08" db="EMBL/GenBank/DDBJ databases">
        <authorList>
            <consortium name="Caenorhabditis japonica Sequencing Consortium"/>
            <person name="Wilson R.K."/>
        </authorList>
    </citation>
    <scope>NUCLEOTIDE SEQUENCE [LARGE SCALE GENOMIC DNA]</scope>
    <source>
        <strain evidence="6">DF5081</strain>
    </source>
</reference>